<dbReference type="EMBL" id="PZKC01000001">
    <property type="protein sequence ID" value="PTD98195.1"/>
    <property type="molecule type" value="Genomic_DNA"/>
</dbReference>
<dbReference type="Gene3D" id="3.40.1620.10">
    <property type="entry name" value="YefM-like domain"/>
    <property type="match status" value="1"/>
</dbReference>
<protein>
    <submittedName>
        <fullName evidence="2">Type II toxin-antitoxin system prevent-host-death family antitoxin</fullName>
    </submittedName>
</protein>
<evidence type="ECO:0000313" key="2">
    <source>
        <dbReference type="EMBL" id="PTD98195.1"/>
    </source>
</evidence>
<organism evidence="2 3">
    <name type="scientific">Pseudothauera lacus</name>
    <dbReference type="NCBI Taxonomy" id="2136175"/>
    <lineage>
        <taxon>Bacteria</taxon>
        <taxon>Pseudomonadati</taxon>
        <taxon>Pseudomonadota</taxon>
        <taxon>Betaproteobacteria</taxon>
        <taxon>Rhodocyclales</taxon>
        <taxon>Zoogloeaceae</taxon>
        <taxon>Pseudothauera</taxon>
    </lineage>
</organism>
<reference evidence="2 3" key="2">
    <citation type="submission" date="2018-04" db="EMBL/GenBank/DDBJ databases">
        <title>Thauera lacus sp. nov., isolated from an saline lake in Inner Mongolia, China.</title>
        <authorList>
            <person name="Liang Q.-Y."/>
        </authorList>
    </citation>
    <scope>NUCLEOTIDE SEQUENCE [LARGE SCALE GENOMIC DNA]</scope>
    <source>
        <strain evidence="2 3">D20</strain>
    </source>
</reference>
<dbReference type="SUPFAM" id="SSF143120">
    <property type="entry name" value="YefM-like"/>
    <property type="match status" value="1"/>
</dbReference>
<proteinExistence type="inferred from homology"/>
<dbReference type="InterPro" id="IPR036165">
    <property type="entry name" value="YefM-like_sf"/>
</dbReference>
<comment type="similarity">
    <text evidence="1">Belongs to the phD/YefM antitoxin family.</text>
</comment>
<evidence type="ECO:0000313" key="3">
    <source>
        <dbReference type="Proteomes" id="UP000241193"/>
    </source>
</evidence>
<dbReference type="AlphaFoldDB" id="A0A2T4IKA2"/>
<name>A0A2T4IKA2_9RHOO</name>
<evidence type="ECO:0000256" key="1">
    <source>
        <dbReference type="ARBA" id="ARBA00009981"/>
    </source>
</evidence>
<comment type="caution">
    <text evidence="2">The sequence shown here is derived from an EMBL/GenBank/DDBJ whole genome shotgun (WGS) entry which is preliminary data.</text>
</comment>
<dbReference type="OrthoDB" id="517402at2"/>
<accession>A0A2T4IKA2</accession>
<gene>
    <name evidence="2" type="ORF">C8261_01940</name>
</gene>
<dbReference type="Proteomes" id="UP000241193">
    <property type="component" value="Unassembled WGS sequence"/>
</dbReference>
<keyword evidence="3" id="KW-1185">Reference proteome</keyword>
<sequence length="93" mass="10398">MKCVHASFSEVFMEQITLTALRQNIFQIADRVLATGEAVVIERDGKRLVLAPEVVPGVLDHLPRRNAIIGDADDLVNISAWDKDAWQDNQNDL</sequence>
<reference evidence="2 3" key="1">
    <citation type="submission" date="2018-03" db="EMBL/GenBank/DDBJ databases">
        <authorList>
            <person name="Keele B.F."/>
        </authorList>
    </citation>
    <scope>NUCLEOTIDE SEQUENCE [LARGE SCALE GENOMIC DNA]</scope>
    <source>
        <strain evidence="2 3">D20</strain>
    </source>
</reference>